<evidence type="ECO:0000256" key="1">
    <source>
        <dbReference type="ARBA" id="ARBA00022737"/>
    </source>
</evidence>
<organism evidence="5 6">
    <name type="scientific">Dimorphilus gyrociliatus</name>
    <dbReference type="NCBI Taxonomy" id="2664684"/>
    <lineage>
        <taxon>Eukaryota</taxon>
        <taxon>Metazoa</taxon>
        <taxon>Spiralia</taxon>
        <taxon>Lophotrochozoa</taxon>
        <taxon>Annelida</taxon>
        <taxon>Polychaeta</taxon>
        <taxon>Polychaeta incertae sedis</taxon>
        <taxon>Dinophilidae</taxon>
        <taxon>Dimorphilus</taxon>
    </lineage>
</organism>
<protein>
    <submittedName>
        <fullName evidence="5">DgyrCDS14823</fullName>
    </submittedName>
</protein>
<feature type="domain" description="CUB" evidence="4">
    <location>
        <begin position="29"/>
        <end position="167"/>
    </location>
</feature>
<evidence type="ECO:0000313" key="6">
    <source>
        <dbReference type="Proteomes" id="UP000549394"/>
    </source>
</evidence>
<dbReference type="SMART" id="SM00042">
    <property type="entry name" value="CUB"/>
    <property type="match status" value="2"/>
</dbReference>
<dbReference type="InterPro" id="IPR035914">
    <property type="entry name" value="Sperma_CUB_dom_sf"/>
</dbReference>
<dbReference type="Gene3D" id="2.60.120.290">
    <property type="entry name" value="Spermadhesin, CUB domain"/>
    <property type="match status" value="2"/>
</dbReference>
<feature type="domain" description="CUB" evidence="4">
    <location>
        <begin position="253"/>
        <end position="389"/>
    </location>
</feature>
<dbReference type="CDD" id="cd00041">
    <property type="entry name" value="CUB"/>
    <property type="match status" value="1"/>
</dbReference>
<comment type="caution">
    <text evidence="5">The sequence shown here is derived from an EMBL/GenBank/DDBJ whole genome shotgun (WGS) entry which is preliminary data.</text>
</comment>
<name>A0A7I8WEZ7_9ANNE</name>
<evidence type="ECO:0000259" key="4">
    <source>
        <dbReference type="PROSITE" id="PS01180"/>
    </source>
</evidence>
<dbReference type="EMBL" id="CAJFCJ010000082">
    <property type="protein sequence ID" value="CAD5126778.1"/>
    <property type="molecule type" value="Genomic_DNA"/>
</dbReference>
<dbReference type="PANTHER" id="PTHR24251">
    <property type="entry name" value="OVOCHYMASE-RELATED"/>
    <property type="match status" value="1"/>
</dbReference>
<dbReference type="PROSITE" id="PS01180">
    <property type="entry name" value="CUB"/>
    <property type="match status" value="2"/>
</dbReference>
<dbReference type="InterPro" id="IPR000859">
    <property type="entry name" value="CUB_dom"/>
</dbReference>
<sequence length="424" mass="48409">MDLMDRVNKFIDLLEKENQRNITEKRIECSGQVTLNQKFNTNMDYLLHSKNNPTDYPINHYCLIILNIDETIGGFIELTFKEFNVEYSRNCFYDYLTISDDSGRINFCGIGLNKGNSVDNTEFFKNRLNQPILNKKYKIKPNGALVVHFKSGKNSITSGFTLKLNFRSENNSNVGGIQITTANNNNGVGLTTISSSTSKEETIIRPTNNGLSTAKGSTSVKNGSNVTDAKETNTPTIHLSTKLPKPDNDVILCSGKSNSEINFDCNRKDYDIVSQNPYLPLTNCRVYLKPPKGKNGVIYFKFKSMHLELNSICLYDRVRIIDESKQIYSFCGEQFIGNRGNSSIRNHRYRSKVNLNWTYFIKSNKTIKVNLNTDKDREYSGFRLTTYFVCDNLQYKTTEKTTTAIPTIPTTFPVVRHIDCNWQK</sequence>
<reference evidence="5 6" key="1">
    <citation type="submission" date="2020-08" db="EMBL/GenBank/DDBJ databases">
        <authorList>
            <person name="Hejnol A."/>
        </authorList>
    </citation>
    <scope>NUCLEOTIDE SEQUENCE [LARGE SCALE GENOMIC DNA]</scope>
</reference>
<dbReference type="Proteomes" id="UP000549394">
    <property type="component" value="Unassembled WGS sequence"/>
</dbReference>
<evidence type="ECO:0000313" key="5">
    <source>
        <dbReference type="EMBL" id="CAD5126778.1"/>
    </source>
</evidence>
<accession>A0A7I8WEZ7</accession>
<gene>
    <name evidence="5" type="ORF">DGYR_LOCUS14006</name>
</gene>
<keyword evidence="6" id="KW-1185">Reference proteome</keyword>
<evidence type="ECO:0000256" key="3">
    <source>
        <dbReference type="PROSITE-ProRule" id="PRU00059"/>
    </source>
</evidence>
<feature type="disulfide bond" evidence="3">
    <location>
        <begin position="91"/>
        <end position="108"/>
    </location>
</feature>
<evidence type="ECO:0000256" key="2">
    <source>
        <dbReference type="ARBA" id="ARBA00023157"/>
    </source>
</evidence>
<proteinExistence type="predicted"/>
<keyword evidence="2 3" id="KW-1015">Disulfide bond</keyword>
<comment type="caution">
    <text evidence="3">Lacks conserved residue(s) required for the propagation of feature annotation.</text>
</comment>
<keyword evidence="1" id="KW-0677">Repeat</keyword>
<dbReference type="Pfam" id="PF00431">
    <property type="entry name" value="CUB"/>
    <property type="match status" value="1"/>
</dbReference>
<dbReference type="PANTHER" id="PTHR24251:SF50">
    <property type="entry name" value="ATTRACTIN-LIKE 1A"/>
    <property type="match status" value="1"/>
</dbReference>
<dbReference type="AlphaFoldDB" id="A0A7I8WEZ7"/>
<dbReference type="SUPFAM" id="SSF49854">
    <property type="entry name" value="Spermadhesin, CUB domain"/>
    <property type="match status" value="2"/>
</dbReference>